<organism evidence="2">
    <name type="scientific">Cacopsylla melanoneura</name>
    <dbReference type="NCBI Taxonomy" id="428564"/>
    <lineage>
        <taxon>Eukaryota</taxon>
        <taxon>Metazoa</taxon>
        <taxon>Ecdysozoa</taxon>
        <taxon>Arthropoda</taxon>
        <taxon>Hexapoda</taxon>
        <taxon>Insecta</taxon>
        <taxon>Pterygota</taxon>
        <taxon>Neoptera</taxon>
        <taxon>Paraneoptera</taxon>
        <taxon>Hemiptera</taxon>
        <taxon>Sternorrhyncha</taxon>
        <taxon>Psylloidea</taxon>
        <taxon>Psyllidae</taxon>
        <taxon>Psyllinae</taxon>
        <taxon>Cacopsylla</taxon>
    </lineage>
</organism>
<keyword evidence="1" id="KW-0472">Membrane</keyword>
<evidence type="ECO:0000256" key="1">
    <source>
        <dbReference type="SAM" id="Phobius"/>
    </source>
</evidence>
<keyword evidence="1" id="KW-0812">Transmembrane</keyword>
<dbReference type="AlphaFoldDB" id="A0A8D9B9K6"/>
<dbReference type="EMBL" id="HBUF01613245">
    <property type="protein sequence ID" value="CAG6779206.1"/>
    <property type="molecule type" value="Transcribed_RNA"/>
</dbReference>
<reference evidence="2" key="1">
    <citation type="submission" date="2021-05" db="EMBL/GenBank/DDBJ databases">
        <authorList>
            <person name="Alioto T."/>
            <person name="Alioto T."/>
            <person name="Gomez Garrido J."/>
        </authorList>
    </citation>
    <scope>NUCLEOTIDE SEQUENCE</scope>
</reference>
<dbReference type="EMBL" id="HBUF01613246">
    <property type="protein sequence ID" value="CAG6779207.1"/>
    <property type="molecule type" value="Transcribed_RNA"/>
</dbReference>
<evidence type="ECO:0000313" key="2">
    <source>
        <dbReference type="EMBL" id="CAG6779207.1"/>
    </source>
</evidence>
<accession>A0A8D9B9K6</accession>
<feature type="transmembrane region" description="Helical" evidence="1">
    <location>
        <begin position="65"/>
        <end position="86"/>
    </location>
</feature>
<proteinExistence type="predicted"/>
<protein>
    <submittedName>
        <fullName evidence="2">Uncharacterized protein</fullName>
    </submittedName>
</protein>
<feature type="transmembrane region" description="Helical" evidence="1">
    <location>
        <begin position="20"/>
        <end position="41"/>
    </location>
</feature>
<sequence>MVNLELFRLLFFENSFTTSHTTLLFLFLGALLILSVVYFFLASRTTLKRTLLYFLYCSWMKGSDVYLHILNSVLFFALDIIMPLVIHGFRFCVPRLTIL</sequence>
<name>A0A8D9B9K6_9HEMI</name>
<keyword evidence="1" id="KW-1133">Transmembrane helix</keyword>